<name>A0AAV1BV45_OLDCO</name>
<feature type="domain" description="Yippee" evidence="5">
    <location>
        <begin position="10"/>
        <end position="107"/>
    </location>
</feature>
<dbReference type="GO" id="GO:0046872">
    <property type="term" value="F:metal ion binding"/>
    <property type="evidence" value="ECO:0007669"/>
    <property type="project" value="UniProtKB-KW"/>
</dbReference>
<dbReference type="InterPro" id="IPR004910">
    <property type="entry name" value="Yippee/Mis18/Cereblon"/>
</dbReference>
<comment type="caution">
    <text evidence="6">The sequence shown here is derived from an EMBL/GenBank/DDBJ whole genome shotgun (WGS) entry which is preliminary data.</text>
</comment>
<proteinExistence type="inferred from homology"/>
<evidence type="ECO:0000256" key="3">
    <source>
        <dbReference type="ARBA" id="ARBA00022833"/>
    </source>
</evidence>
<sequence length="107" mass="12094">MEGFAATGNPFYSCRKCRSPLALRDDLLSKSFVAKSGGAFLFRNAKNIVLGKTEDRQLLTGKFETADIYCSKCGEGLGWKYIRAYDPSQVYKEGRFILEKAKIFKVY</sequence>
<dbReference type="PANTHER" id="PTHR13848">
    <property type="entry name" value="PROTEIN YIPPEE-LIKE CG15309-RELATED"/>
    <property type="match status" value="1"/>
</dbReference>
<keyword evidence="2" id="KW-0479">Metal-binding</keyword>
<dbReference type="AlphaFoldDB" id="A0AAV1BV45"/>
<dbReference type="PROSITE" id="PS51792">
    <property type="entry name" value="YIPPEE"/>
    <property type="match status" value="1"/>
</dbReference>
<evidence type="ECO:0000313" key="7">
    <source>
        <dbReference type="Proteomes" id="UP001161247"/>
    </source>
</evidence>
<evidence type="ECO:0000256" key="1">
    <source>
        <dbReference type="ARBA" id="ARBA00005613"/>
    </source>
</evidence>
<keyword evidence="3" id="KW-0862">Zinc</keyword>
<evidence type="ECO:0000259" key="5">
    <source>
        <dbReference type="PROSITE" id="PS51792"/>
    </source>
</evidence>
<keyword evidence="7" id="KW-1185">Reference proteome</keyword>
<accession>A0AAV1BV45</accession>
<evidence type="ECO:0000256" key="2">
    <source>
        <dbReference type="ARBA" id="ARBA00022723"/>
    </source>
</evidence>
<dbReference type="Pfam" id="PF03226">
    <property type="entry name" value="Yippee-Mis18"/>
    <property type="match status" value="1"/>
</dbReference>
<protein>
    <recommendedName>
        <fullName evidence="4">Protein yippee-like</fullName>
    </recommendedName>
</protein>
<organism evidence="6 7">
    <name type="scientific">Oldenlandia corymbosa var. corymbosa</name>
    <dbReference type="NCBI Taxonomy" id="529605"/>
    <lineage>
        <taxon>Eukaryota</taxon>
        <taxon>Viridiplantae</taxon>
        <taxon>Streptophyta</taxon>
        <taxon>Embryophyta</taxon>
        <taxon>Tracheophyta</taxon>
        <taxon>Spermatophyta</taxon>
        <taxon>Magnoliopsida</taxon>
        <taxon>eudicotyledons</taxon>
        <taxon>Gunneridae</taxon>
        <taxon>Pentapetalae</taxon>
        <taxon>asterids</taxon>
        <taxon>lamiids</taxon>
        <taxon>Gentianales</taxon>
        <taxon>Rubiaceae</taxon>
        <taxon>Rubioideae</taxon>
        <taxon>Spermacoceae</taxon>
        <taxon>Hedyotis-Oldenlandia complex</taxon>
        <taxon>Oldenlandia</taxon>
    </lineage>
</organism>
<dbReference type="InterPro" id="IPR039058">
    <property type="entry name" value="Yippee_fam"/>
</dbReference>
<evidence type="ECO:0000313" key="6">
    <source>
        <dbReference type="EMBL" id="CAI9086947.1"/>
    </source>
</evidence>
<dbReference type="Proteomes" id="UP001161247">
    <property type="component" value="Unassembled WGS sequence"/>
</dbReference>
<dbReference type="EMBL" id="CATKSE010000001">
    <property type="protein sequence ID" value="CAI9086947.1"/>
    <property type="molecule type" value="Genomic_DNA"/>
</dbReference>
<comment type="similarity">
    <text evidence="1 4">Belongs to the yippee family.</text>
</comment>
<reference evidence="6" key="1">
    <citation type="submission" date="2023-03" db="EMBL/GenBank/DDBJ databases">
        <authorList>
            <person name="Julca I."/>
        </authorList>
    </citation>
    <scope>NUCLEOTIDE SEQUENCE</scope>
</reference>
<dbReference type="InterPro" id="IPR034751">
    <property type="entry name" value="Yippee"/>
</dbReference>
<evidence type="ECO:0000256" key="4">
    <source>
        <dbReference type="RuleBase" id="RU110713"/>
    </source>
</evidence>
<gene>
    <name evidence="6" type="ORF">OLC1_LOCUS24907</name>
</gene>